<evidence type="ECO:0008006" key="4">
    <source>
        <dbReference type="Google" id="ProtNLM"/>
    </source>
</evidence>
<protein>
    <recommendedName>
        <fullName evidence="4">Charged multivesicular body protein 7</fullName>
    </recommendedName>
</protein>
<dbReference type="AlphaFoldDB" id="A0A9N9RTY3"/>
<evidence type="ECO:0000313" key="3">
    <source>
        <dbReference type="Proteomes" id="UP001153620"/>
    </source>
</evidence>
<name>A0A9N9RTY3_9DIPT</name>
<dbReference type="PANTHER" id="PTHR22761:SF21">
    <property type="entry name" value="CHARGED MULTIVESICULAR BODY PROTEIN 7"/>
    <property type="match status" value="1"/>
</dbReference>
<dbReference type="OrthoDB" id="10250120at2759"/>
<dbReference type="PANTHER" id="PTHR22761">
    <property type="entry name" value="CHARGED MULTIVESICULAR BODY PROTEIN"/>
    <property type="match status" value="1"/>
</dbReference>
<dbReference type="EMBL" id="OU895878">
    <property type="protein sequence ID" value="CAG9803411.1"/>
    <property type="molecule type" value="Genomic_DNA"/>
</dbReference>
<dbReference type="GO" id="GO:0006900">
    <property type="term" value="P:vesicle budding from membrane"/>
    <property type="evidence" value="ECO:0007669"/>
    <property type="project" value="TreeGrafter"/>
</dbReference>
<dbReference type="Proteomes" id="UP001153620">
    <property type="component" value="Chromosome 2"/>
</dbReference>
<reference evidence="2" key="1">
    <citation type="submission" date="2022-01" db="EMBL/GenBank/DDBJ databases">
        <authorList>
            <person name="King R."/>
        </authorList>
    </citation>
    <scope>NUCLEOTIDE SEQUENCE</scope>
</reference>
<proteinExistence type="inferred from homology"/>
<organism evidence="2 3">
    <name type="scientific">Chironomus riparius</name>
    <dbReference type="NCBI Taxonomy" id="315576"/>
    <lineage>
        <taxon>Eukaryota</taxon>
        <taxon>Metazoa</taxon>
        <taxon>Ecdysozoa</taxon>
        <taxon>Arthropoda</taxon>
        <taxon>Hexapoda</taxon>
        <taxon>Insecta</taxon>
        <taxon>Pterygota</taxon>
        <taxon>Neoptera</taxon>
        <taxon>Endopterygota</taxon>
        <taxon>Diptera</taxon>
        <taxon>Nematocera</taxon>
        <taxon>Chironomoidea</taxon>
        <taxon>Chironomidae</taxon>
        <taxon>Chironominae</taxon>
        <taxon>Chironomus</taxon>
    </lineage>
</organism>
<keyword evidence="3" id="KW-1185">Reference proteome</keyword>
<dbReference type="Pfam" id="PF03357">
    <property type="entry name" value="Snf7"/>
    <property type="match status" value="1"/>
</dbReference>
<accession>A0A9N9RTY3</accession>
<sequence>MNSSKSNRKTMAANNLYVLDADFYPDIWKDDKVMSAMMYPFRPRNVNPEHYEQKMQFWKDLIECYCEYKGASTITINELKDVFKRKGTSPYCLQEILNQMMYEGNLQDKSVFMAVPKATWGSWMVDSLIYKPASWGFNKIKEKVVGSTANPDTVFIVKSSVQKQARLLQEHVRNKHTFNNIIAMDDLMLSAENIDGLSKEGILMALQHLSVYTKSAYIEENKHFIGTDQGADSNHHKLLIKFSEPHQVALPITEMERSIYNLENTEKYLLDTINKKEQQLNELLTQVKTCLAEGKKQMAKTFLRKKHVCESELTKTMNILENIQTMLHKIQNSKSDKEIIQMYKMGSDSIKHIFANNGINLDSVYDIIEDMKEVIEDQEECQSALSAPMRGLNEIDESDIESELMDLIKENKKDEEPKASEVKNKPDVDISDLEMRLRKLRGDFSDLNDTEIMPIRNQKSMPQI</sequence>
<dbReference type="InterPro" id="IPR005024">
    <property type="entry name" value="Snf7_fam"/>
</dbReference>
<dbReference type="GO" id="GO:0032511">
    <property type="term" value="P:late endosome to vacuole transport via multivesicular body sorting pathway"/>
    <property type="evidence" value="ECO:0007669"/>
    <property type="project" value="TreeGrafter"/>
</dbReference>
<dbReference type="GO" id="GO:0009898">
    <property type="term" value="C:cytoplasmic side of plasma membrane"/>
    <property type="evidence" value="ECO:0007669"/>
    <property type="project" value="TreeGrafter"/>
</dbReference>
<dbReference type="GO" id="GO:0000815">
    <property type="term" value="C:ESCRT III complex"/>
    <property type="evidence" value="ECO:0007669"/>
    <property type="project" value="TreeGrafter"/>
</dbReference>
<gene>
    <name evidence="2" type="ORF">CHIRRI_LOCUS6311</name>
</gene>
<dbReference type="Pfam" id="PF25880">
    <property type="entry name" value="WHD_CHMP7_1st"/>
    <property type="match status" value="1"/>
</dbReference>
<dbReference type="Gene3D" id="6.10.250.1710">
    <property type="match status" value="1"/>
</dbReference>
<dbReference type="GO" id="GO:0005771">
    <property type="term" value="C:multivesicular body"/>
    <property type="evidence" value="ECO:0007669"/>
    <property type="project" value="TreeGrafter"/>
</dbReference>
<evidence type="ECO:0000313" key="2">
    <source>
        <dbReference type="EMBL" id="CAG9803411.1"/>
    </source>
</evidence>
<reference evidence="2" key="2">
    <citation type="submission" date="2022-10" db="EMBL/GenBank/DDBJ databases">
        <authorList>
            <consortium name="ENA_rothamsted_submissions"/>
            <consortium name="culmorum"/>
            <person name="King R."/>
        </authorList>
    </citation>
    <scope>NUCLEOTIDE SEQUENCE</scope>
</reference>
<evidence type="ECO:0000256" key="1">
    <source>
        <dbReference type="ARBA" id="ARBA00006190"/>
    </source>
</evidence>
<comment type="similarity">
    <text evidence="1">Belongs to the SNF7 family.</text>
</comment>